<dbReference type="RefSeq" id="WP_009579712.1">
    <property type="nucleotide sequence ID" value="NZ_AMZN01000033.1"/>
</dbReference>
<evidence type="ECO:0000313" key="3">
    <source>
        <dbReference type="EMBL" id="ELR71730.1"/>
    </source>
</evidence>
<dbReference type="Proteomes" id="UP000011135">
    <property type="component" value="Unassembled WGS sequence"/>
</dbReference>
<dbReference type="AlphaFoldDB" id="L8JSA3"/>
<organism evidence="3 4">
    <name type="scientific">Fulvivirga imtechensis AK7</name>
    <dbReference type="NCBI Taxonomy" id="1237149"/>
    <lineage>
        <taxon>Bacteria</taxon>
        <taxon>Pseudomonadati</taxon>
        <taxon>Bacteroidota</taxon>
        <taxon>Cytophagia</taxon>
        <taxon>Cytophagales</taxon>
        <taxon>Fulvivirgaceae</taxon>
        <taxon>Fulvivirga</taxon>
    </lineage>
</organism>
<feature type="signal peptide" evidence="1">
    <location>
        <begin position="1"/>
        <end position="20"/>
    </location>
</feature>
<dbReference type="InterPro" id="IPR015943">
    <property type="entry name" value="WD40/YVTN_repeat-like_dom_sf"/>
</dbReference>
<dbReference type="EMBL" id="AMZN01000033">
    <property type="protein sequence ID" value="ELR71730.1"/>
    <property type="molecule type" value="Genomic_DNA"/>
</dbReference>
<reference evidence="3 4" key="1">
    <citation type="submission" date="2012-12" db="EMBL/GenBank/DDBJ databases">
        <title>Genome assembly of Fulvivirga imtechensis AK7.</title>
        <authorList>
            <person name="Nupur N."/>
            <person name="Khatri I."/>
            <person name="Kumar R."/>
            <person name="Subramanian S."/>
            <person name="Pinnaka A."/>
        </authorList>
    </citation>
    <scope>NUCLEOTIDE SEQUENCE [LARGE SCALE GENOMIC DNA]</scope>
    <source>
        <strain evidence="3 4">AK7</strain>
    </source>
</reference>
<keyword evidence="4" id="KW-1185">Reference proteome</keyword>
<dbReference type="OrthoDB" id="7012117at2"/>
<accession>L8JSA3</accession>
<evidence type="ECO:0000259" key="2">
    <source>
        <dbReference type="Pfam" id="PF13360"/>
    </source>
</evidence>
<comment type="caution">
    <text evidence="3">The sequence shown here is derived from an EMBL/GenBank/DDBJ whole genome shotgun (WGS) entry which is preliminary data.</text>
</comment>
<dbReference type="Gene3D" id="2.130.10.10">
    <property type="entry name" value="YVTN repeat-like/Quinoprotein amine dehydrogenase"/>
    <property type="match status" value="1"/>
</dbReference>
<name>L8JSA3_9BACT</name>
<proteinExistence type="predicted"/>
<dbReference type="STRING" id="1237149.C900_02315"/>
<evidence type="ECO:0000313" key="4">
    <source>
        <dbReference type="Proteomes" id="UP000011135"/>
    </source>
</evidence>
<dbReference type="Pfam" id="PF13360">
    <property type="entry name" value="PQQ_2"/>
    <property type="match status" value="1"/>
</dbReference>
<feature type="domain" description="Pyrrolo-quinoline quinone repeat" evidence="2">
    <location>
        <begin position="135"/>
        <end position="265"/>
    </location>
</feature>
<feature type="chain" id="PRO_5003993411" description="Pyrrolo-quinoline quinone repeat domain-containing protein" evidence="1">
    <location>
        <begin position="21"/>
        <end position="363"/>
    </location>
</feature>
<protein>
    <recommendedName>
        <fullName evidence="2">Pyrrolo-quinoline quinone repeat domain-containing protein</fullName>
    </recommendedName>
</protein>
<dbReference type="InterPro" id="IPR011047">
    <property type="entry name" value="Quinoprotein_ADH-like_sf"/>
</dbReference>
<keyword evidence="1" id="KW-0732">Signal</keyword>
<evidence type="ECO:0000256" key="1">
    <source>
        <dbReference type="SAM" id="SignalP"/>
    </source>
</evidence>
<sequence length="363" mass="41492">MKLFIQIACIWFFMNFVASAKSQPVSNFFKLKWEFQTDDADIIELARGFIFTSSNQVVDAISGEEVTVQLDTSISDGSLLVHDSEMKLEVMDLRTDNYLTNKYRKRARYFENEQIKLITDSIWVEVNPNMKIEGFNVYTQKQIWSTPSESRIADRPLIKDDKVYVVNRNQIIVLDKYNGNVLNTFSIGGQLLSKLTFYEDFLYMIVRNVGLVAINLNSNNVAWTYNLDRYSGHTSKIIIDGENIYFSDGNLNAITRNSGDLKWKLGSEEGVFVNRPDYITGVEDCIIFYSLQDNDPVLTIADKNNGNILFQDFNSNIVGGDKNNPDGVAKEDLLLINFRGELVENNILVGTMDNKIYGFELLR</sequence>
<gene>
    <name evidence="3" type="ORF">C900_02315</name>
</gene>
<dbReference type="InterPro" id="IPR002372">
    <property type="entry name" value="PQQ_rpt_dom"/>
</dbReference>
<dbReference type="SUPFAM" id="SSF50998">
    <property type="entry name" value="Quinoprotein alcohol dehydrogenase-like"/>
    <property type="match status" value="1"/>
</dbReference>